<feature type="region of interest" description="Disordered" evidence="1">
    <location>
        <begin position="58"/>
        <end position="124"/>
    </location>
</feature>
<feature type="chain" id="PRO_5043822085" evidence="2">
    <location>
        <begin position="16"/>
        <end position="124"/>
    </location>
</feature>
<evidence type="ECO:0000256" key="2">
    <source>
        <dbReference type="SAM" id="SignalP"/>
    </source>
</evidence>
<accession>A0AAW0R4T9</accession>
<feature type="compositionally biased region" description="Polar residues" evidence="1">
    <location>
        <begin position="114"/>
        <end position="124"/>
    </location>
</feature>
<protein>
    <submittedName>
        <fullName evidence="3">Uncharacterized protein</fullName>
    </submittedName>
</protein>
<gene>
    <name evidence="3" type="ORF">PG999_003797</name>
</gene>
<evidence type="ECO:0000313" key="3">
    <source>
        <dbReference type="EMBL" id="KAK8123879.1"/>
    </source>
</evidence>
<keyword evidence="4" id="KW-1185">Reference proteome</keyword>
<organism evidence="3 4">
    <name type="scientific">Apiospora kogelbergensis</name>
    <dbReference type="NCBI Taxonomy" id="1337665"/>
    <lineage>
        <taxon>Eukaryota</taxon>
        <taxon>Fungi</taxon>
        <taxon>Dikarya</taxon>
        <taxon>Ascomycota</taxon>
        <taxon>Pezizomycotina</taxon>
        <taxon>Sordariomycetes</taxon>
        <taxon>Xylariomycetidae</taxon>
        <taxon>Amphisphaeriales</taxon>
        <taxon>Apiosporaceae</taxon>
        <taxon>Apiospora</taxon>
    </lineage>
</organism>
<dbReference type="EMBL" id="JAQQWP010000003">
    <property type="protein sequence ID" value="KAK8123879.1"/>
    <property type="molecule type" value="Genomic_DNA"/>
</dbReference>
<dbReference type="AlphaFoldDB" id="A0AAW0R4T9"/>
<proteinExistence type="predicted"/>
<dbReference type="Proteomes" id="UP001392437">
    <property type="component" value="Unassembled WGS sequence"/>
</dbReference>
<evidence type="ECO:0000313" key="4">
    <source>
        <dbReference type="Proteomes" id="UP001392437"/>
    </source>
</evidence>
<keyword evidence="2" id="KW-0732">Signal</keyword>
<feature type="compositionally biased region" description="Low complexity" evidence="1">
    <location>
        <begin position="82"/>
        <end position="113"/>
    </location>
</feature>
<feature type="compositionally biased region" description="Polar residues" evidence="1">
    <location>
        <begin position="67"/>
        <end position="80"/>
    </location>
</feature>
<reference evidence="3 4" key="1">
    <citation type="submission" date="2023-01" db="EMBL/GenBank/DDBJ databases">
        <title>Analysis of 21 Apiospora genomes using comparative genomics revels a genus with tremendous synthesis potential of carbohydrate active enzymes and secondary metabolites.</title>
        <authorList>
            <person name="Sorensen T."/>
        </authorList>
    </citation>
    <scope>NUCLEOTIDE SEQUENCE [LARGE SCALE GENOMIC DNA]</scope>
    <source>
        <strain evidence="3 4">CBS 117206</strain>
    </source>
</reference>
<comment type="caution">
    <text evidence="3">The sequence shown here is derived from an EMBL/GenBank/DDBJ whole genome shotgun (WGS) entry which is preliminary data.</text>
</comment>
<sequence length="124" mass="12317">MKFSTVLLFVVSATAGVLDLSRQRRRVTHDPETIATIDTPRALQLAIKVRNAITGGNDNVGAAANGTSVQNSASNSTSIIDSRAANSTSSSSGARGSAAAAAGGGANSTSISSQAAGNVTNGLR</sequence>
<name>A0AAW0R4T9_9PEZI</name>
<feature type="signal peptide" evidence="2">
    <location>
        <begin position="1"/>
        <end position="15"/>
    </location>
</feature>
<evidence type="ECO:0000256" key="1">
    <source>
        <dbReference type="SAM" id="MobiDB-lite"/>
    </source>
</evidence>